<reference evidence="2" key="1">
    <citation type="submission" date="2022-10" db="EMBL/GenBank/DDBJ databases">
        <title>Tapping the CABI collections for fungal endophytes: first genome assemblies for Collariella, Neodidymelliopsis, Ascochyta clinopodiicola, Didymella pomorum, Didymosphaeria variabile, Neocosmospora piperis and Neocucurbitaria cava.</title>
        <authorList>
            <person name="Hill R."/>
        </authorList>
    </citation>
    <scope>NUCLEOTIDE SEQUENCE</scope>
    <source>
        <strain evidence="2">IMI 355082</strain>
    </source>
</reference>
<dbReference type="InterPro" id="IPR002885">
    <property type="entry name" value="PPR_rpt"/>
</dbReference>
<dbReference type="Gene3D" id="1.25.40.10">
    <property type="entry name" value="Tetratricopeptide repeat domain"/>
    <property type="match status" value="1"/>
</dbReference>
<protein>
    <recommendedName>
        <fullName evidence="4">Pentatricopeptide repeat protein</fullName>
    </recommendedName>
</protein>
<dbReference type="Proteomes" id="UP001140453">
    <property type="component" value="Unassembled WGS sequence"/>
</dbReference>
<comment type="caution">
    <text evidence="2">The sequence shown here is derived from an EMBL/GenBank/DDBJ whole genome shotgun (WGS) entry which is preliminary data.</text>
</comment>
<dbReference type="PANTHER" id="PTHR47938">
    <property type="entry name" value="RESPIRATORY COMPLEX I CHAPERONE (CIA84), PUTATIVE (AFU_ORTHOLOGUE AFUA_2G06020)-RELATED"/>
    <property type="match status" value="1"/>
</dbReference>
<dbReference type="InterPro" id="IPR011990">
    <property type="entry name" value="TPR-like_helical_dom_sf"/>
</dbReference>
<accession>A0A9W9CXN4</accession>
<feature type="region of interest" description="Disordered" evidence="1">
    <location>
        <begin position="341"/>
        <end position="415"/>
    </location>
</feature>
<dbReference type="Pfam" id="PF13041">
    <property type="entry name" value="PPR_2"/>
    <property type="match status" value="1"/>
</dbReference>
<evidence type="ECO:0008006" key="4">
    <source>
        <dbReference type="Google" id="ProtNLM"/>
    </source>
</evidence>
<proteinExistence type="predicted"/>
<evidence type="ECO:0000313" key="3">
    <source>
        <dbReference type="Proteomes" id="UP001140453"/>
    </source>
</evidence>
<evidence type="ECO:0000256" key="1">
    <source>
        <dbReference type="SAM" id="MobiDB-lite"/>
    </source>
</evidence>
<feature type="region of interest" description="Disordered" evidence="1">
    <location>
        <begin position="665"/>
        <end position="688"/>
    </location>
</feature>
<dbReference type="PANTHER" id="PTHR47938:SF35">
    <property type="entry name" value="PENTATRICOPEPTIDE REPEAT-CONTAINING PROTEIN 4, MITOCHONDRIAL-RELATED"/>
    <property type="match status" value="1"/>
</dbReference>
<sequence>MFVCRACTKRASINLLRRLPADGRQAVASRTFATSPISRQIPSSDLQNLSSDWGELDAVAEKEEPKRKESANHQDRAAERQKALEKLKRATKKELQYTTDPYHIAENVAKKLEEKDFEKALILTREASKDKQVVVSWNHLIAHELKNQKLHAAIKLYNEMKKRAQLPNAQTYTIIFRGCAESKHPLSAVNEAFKIYNAMLASSRLKPNQIHLNSMLELCARAQDIETLFMVLRSANGQRAPNNLTYTIILNALRYQRSNQINPNEDEKEQKTAVDASIATTISRSKLVWDEVITRWKKGEIVMDEELMCAMGRVLLLGGAAETDSVLSMVGEVLGIANLRDGEPGFVDPGAQKAARSKISNKSAEPQQPKRIERAEQFEESDKGEDFDSSQPKDTGHTAPSPPPKASTPTGPMAIAKMAGNNTLSLVMRTLAQAKRTKLAARYWDYLLQTHNIVPDRRNYRDYIDCLSTGAASGKAARVLVSMPNTIADGNLYRRGLLLCHWDAFNEKSFENATLIHNAMVKKLRVPDTRCMKLYLQLAMTSYRKFDDKGKYPNPWDGKKAHAVQMSTALDHVWEPMRRVTGDLDYSGTAMTSATPEEAWQRLHPRRLEIIEVARKFVATSDKILSQGLIAKGDNDFQLTVNRRRIMQAFIDKWLTRNDQYAGRGMRRQKEGETREDDENVFATAGSN</sequence>
<dbReference type="GO" id="GO:0003729">
    <property type="term" value="F:mRNA binding"/>
    <property type="evidence" value="ECO:0007669"/>
    <property type="project" value="TreeGrafter"/>
</dbReference>
<gene>
    <name evidence="2" type="ORF">N0V93_005032</name>
</gene>
<dbReference type="OrthoDB" id="185373at2759"/>
<name>A0A9W9CXN4_9PEZI</name>
<keyword evidence="3" id="KW-1185">Reference proteome</keyword>
<evidence type="ECO:0000313" key="2">
    <source>
        <dbReference type="EMBL" id="KAJ4391415.1"/>
    </source>
</evidence>
<organism evidence="2 3">
    <name type="scientific">Gnomoniopsis smithogilvyi</name>
    <dbReference type="NCBI Taxonomy" id="1191159"/>
    <lineage>
        <taxon>Eukaryota</taxon>
        <taxon>Fungi</taxon>
        <taxon>Dikarya</taxon>
        <taxon>Ascomycota</taxon>
        <taxon>Pezizomycotina</taxon>
        <taxon>Sordariomycetes</taxon>
        <taxon>Sordariomycetidae</taxon>
        <taxon>Diaporthales</taxon>
        <taxon>Gnomoniaceae</taxon>
        <taxon>Gnomoniopsis</taxon>
    </lineage>
</organism>
<feature type="compositionally biased region" description="Basic and acidic residues" evidence="1">
    <location>
        <begin position="368"/>
        <end position="386"/>
    </location>
</feature>
<dbReference type="AlphaFoldDB" id="A0A9W9CXN4"/>
<dbReference type="EMBL" id="JAPEVB010000003">
    <property type="protein sequence ID" value="KAJ4391415.1"/>
    <property type="molecule type" value="Genomic_DNA"/>
</dbReference>